<gene>
    <name evidence="2" type="ORF">Thimo_3353</name>
</gene>
<keyword evidence="3" id="KW-1185">Reference proteome</keyword>
<feature type="region of interest" description="Disordered" evidence="1">
    <location>
        <begin position="1"/>
        <end position="58"/>
    </location>
</feature>
<dbReference type="Proteomes" id="UP000010816">
    <property type="component" value="Chromosome"/>
</dbReference>
<dbReference type="HOGENOM" id="CLU_2977853_0_0_6"/>
<sequence length="58" mass="6723">MSGIKSETKKREDEAYKKGKERREHLEKGDDPKTPKDDDYGDMTPGEKEAYKKGYRGD</sequence>
<protein>
    <submittedName>
        <fullName evidence="2">Uncharacterized protein</fullName>
    </submittedName>
</protein>
<dbReference type="KEGG" id="tmb:Thimo_3353"/>
<feature type="compositionally biased region" description="Basic and acidic residues" evidence="1">
    <location>
        <begin position="1"/>
        <end position="38"/>
    </location>
</feature>
<evidence type="ECO:0000256" key="1">
    <source>
        <dbReference type="SAM" id="MobiDB-lite"/>
    </source>
</evidence>
<feature type="compositionally biased region" description="Basic and acidic residues" evidence="1">
    <location>
        <begin position="45"/>
        <end position="58"/>
    </location>
</feature>
<dbReference type="EMBL" id="CP003051">
    <property type="protein sequence ID" value="AGA92023.1"/>
    <property type="molecule type" value="Genomic_DNA"/>
</dbReference>
<proteinExistence type="predicted"/>
<dbReference type="RefSeq" id="WP_015282150.1">
    <property type="nucleotide sequence ID" value="NC_019940.1"/>
</dbReference>
<organism evidence="2 3">
    <name type="scientific">Thioflavicoccus mobilis 8321</name>
    <dbReference type="NCBI Taxonomy" id="765912"/>
    <lineage>
        <taxon>Bacteria</taxon>
        <taxon>Pseudomonadati</taxon>
        <taxon>Pseudomonadota</taxon>
        <taxon>Gammaproteobacteria</taxon>
        <taxon>Chromatiales</taxon>
        <taxon>Chromatiaceae</taxon>
        <taxon>Thioflavicoccus</taxon>
    </lineage>
</organism>
<name>L0GZ54_9GAMM</name>
<evidence type="ECO:0000313" key="3">
    <source>
        <dbReference type="Proteomes" id="UP000010816"/>
    </source>
</evidence>
<dbReference type="AlphaFoldDB" id="L0GZ54"/>
<evidence type="ECO:0000313" key="2">
    <source>
        <dbReference type="EMBL" id="AGA92023.1"/>
    </source>
</evidence>
<reference evidence="2 3" key="1">
    <citation type="submission" date="2011-09" db="EMBL/GenBank/DDBJ databases">
        <title>Complete sequence of chromosome of Thioflavicoccus mobilis 8321.</title>
        <authorList>
            <consortium name="US DOE Joint Genome Institute"/>
            <person name="Lucas S."/>
            <person name="Han J."/>
            <person name="Lapidus A."/>
            <person name="Cheng J.-F."/>
            <person name="Goodwin L."/>
            <person name="Pitluck S."/>
            <person name="Peters L."/>
            <person name="Ovchinnikova G."/>
            <person name="Lu M."/>
            <person name="Detter J.C."/>
            <person name="Han C."/>
            <person name="Tapia R."/>
            <person name="Land M."/>
            <person name="Hauser L."/>
            <person name="Kyrpides N."/>
            <person name="Ivanova N."/>
            <person name="Pagani I."/>
            <person name="Vogl K."/>
            <person name="Liu Z."/>
            <person name="Imhoff J."/>
            <person name="Thiel V."/>
            <person name="Frigaard N.-U."/>
            <person name="Bryant D."/>
            <person name="Woyke T."/>
        </authorList>
    </citation>
    <scope>NUCLEOTIDE SEQUENCE [LARGE SCALE GENOMIC DNA]</scope>
    <source>
        <strain evidence="2 3">8321</strain>
    </source>
</reference>
<accession>L0GZ54</accession>